<organism evidence="1">
    <name type="scientific">Podoviridae sp. ctYFd1</name>
    <dbReference type="NCBI Taxonomy" id="2826560"/>
    <lineage>
        <taxon>Viruses</taxon>
        <taxon>Duplodnaviria</taxon>
        <taxon>Heunggongvirae</taxon>
        <taxon>Uroviricota</taxon>
        <taxon>Caudoviricetes</taxon>
    </lineage>
</organism>
<proteinExistence type="predicted"/>
<dbReference type="EMBL" id="BK015790">
    <property type="protein sequence ID" value="DAE24988.1"/>
    <property type="molecule type" value="Genomic_DNA"/>
</dbReference>
<accession>A0A8S5R228</accession>
<sequence>MKSYMFLIKDVIYQFMPLKICDHYSLVVYIL</sequence>
<name>A0A8S5R228_9CAUD</name>
<reference evidence="1" key="1">
    <citation type="journal article" date="2021" name="Proc. Natl. Acad. Sci. U.S.A.">
        <title>A Catalog of Tens of Thousands of Viruses from Human Metagenomes Reveals Hidden Associations with Chronic Diseases.</title>
        <authorList>
            <person name="Tisza M.J."/>
            <person name="Buck C.B."/>
        </authorList>
    </citation>
    <scope>NUCLEOTIDE SEQUENCE</scope>
    <source>
        <strain evidence="1">CtYFd1</strain>
    </source>
</reference>
<evidence type="ECO:0000313" key="1">
    <source>
        <dbReference type="EMBL" id="DAE24988.1"/>
    </source>
</evidence>
<protein>
    <submittedName>
        <fullName evidence="1">Uncharacterized protein</fullName>
    </submittedName>
</protein>